<protein>
    <submittedName>
        <fullName evidence="1">Uncharacterized protein</fullName>
    </submittedName>
</protein>
<reference evidence="1 2" key="1">
    <citation type="journal article" date="2019" name="Sci. Rep.">
        <title>Orb-weaving spider Araneus ventricosus genome elucidates the spidroin gene catalogue.</title>
        <authorList>
            <person name="Kono N."/>
            <person name="Nakamura H."/>
            <person name="Ohtoshi R."/>
            <person name="Moran D.A.P."/>
            <person name="Shinohara A."/>
            <person name="Yoshida Y."/>
            <person name="Fujiwara M."/>
            <person name="Mori M."/>
            <person name="Tomita M."/>
            <person name="Arakawa K."/>
        </authorList>
    </citation>
    <scope>NUCLEOTIDE SEQUENCE [LARGE SCALE GENOMIC DNA]</scope>
</reference>
<keyword evidence="2" id="KW-1185">Reference proteome</keyword>
<proteinExistence type="predicted"/>
<comment type="caution">
    <text evidence="1">The sequence shown here is derived from an EMBL/GenBank/DDBJ whole genome shotgun (WGS) entry which is preliminary data.</text>
</comment>
<accession>A0A4Y2BP98</accession>
<dbReference type="Proteomes" id="UP000499080">
    <property type="component" value="Unassembled WGS sequence"/>
</dbReference>
<organism evidence="1 2">
    <name type="scientific">Araneus ventricosus</name>
    <name type="common">Orbweaver spider</name>
    <name type="synonym">Epeira ventricosa</name>
    <dbReference type="NCBI Taxonomy" id="182803"/>
    <lineage>
        <taxon>Eukaryota</taxon>
        <taxon>Metazoa</taxon>
        <taxon>Ecdysozoa</taxon>
        <taxon>Arthropoda</taxon>
        <taxon>Chelicerata</taxon>
        <taxon>Arachnida</taxon>
        <taxon>Araneae</taxon>
        <taxon>Araneomorphae</taxon>
        <taxon>Entelegynae</taxon>
        <taxon>Araneoidea</taxon>
        <taxon>Araneidae</taxon>
        <taxon>Araneus</taxon>
    </lineage>
</organism>
<dbReference type="EMBL" id="BGPR01000099">
    <property type="protein sequence ID" value="GBL94030.1"/>
    <property type="molecule type" value="Genomic_DNA"/>
</dbReference>
<evidence type="ECO:0000313" key="2">
    <source>
        <dbReference type="Proteomes" id="UP000499080"/>
    </source>
</evidence>
<gene>
    <name evidence="1" type="ORF">AVEN_185007_1</name>
</gene>
<dbReference type="AlphaFoldDB" id="A0A4Y2BP98"/>
<name>A0A4Y2BP98_ARAVE</name>
<evidence type="ECO:0000313" key="1">
    <source>
        <dbReference type="EMBL" id="GBL94030.1"/>
    </source>
</evidence>
<sequence length="144" mass="16448">MVMSRLWGRRVPGSKPDSIEDQLYITLFARRKKLKLADPYEKAGDLPIEVLIGDDFYCIAMTVKPPKKLTVSLVLIPSVFGWILSGSRTMTNIKFHKTSAIQSICTQKVTLQKEDEDVRNFWDLETLGIEAGQEKRCLGLKERF</sequence>